<evidence type="ECO:0000313" key="10">
    <source>
        <dbReference type="Ensembl" id="ENSPMAP00000000426.1"/>
    </source>
</evidence>
<dbReference type="Pfam" id="PF12796">
    <property type="entry name" value="Ank_2"/>
    <property type="match status" value="2"/>
</dbReference>
<dbReference type="HOGENOM" id="CLU_000134_12_0_1"/>
<dbReference type="PANTHER" id="PTHR24193:SF86">
    <property type="entry name" value="GA-BINDING PROTEIN SUBUNIT BETA-2"/>
    <property type="match status" value="1"/>
</dbReference>
<dbReference type="Ensembl" id="ENSPMAT00000000427.1">
    <property type="protein sequence ID" value="ENSPMAP00000000426.1"/>
    <property type="gene ID" value="ENSPMAG00000000377.1"/>
</dbReference>
<feature type="repeat" description="ANK" evidence="7">
    <location>
        <begin position="70"/>
        <end position="102"/>
    </location>
</feature>
<evidence type="ECO:0000256" key="4">
    <source>
        <dbReference type="ARBA" id="ARBA00023043"/>
    </source>
</evidence>
<evidence type="ECO:0000256" key="9">
    <source>
        <dbReference type="SAM" id="MobiDB-lite"/>
    </source>
</evidence>
<accession>S4R5E6</accession>
<dbReference type="InterPro" id="IPR036770">
    <property type="entry name" value="Ankyrin_rpt-contain_sf"/>
</dbReference>
<dbReference type="InterPro" id="IPR050663">
    <property type="entry name" value="Ankyrin-SOCS_Box"/>
</dbReference>
<dbReference type="GeneTree" id="ENSGT00940000156794"/>
<feature type="region of interest" description="Disordered" evidence="9">
    <location>
        <begin position="424"/>
        <end position="464"/>
    </location>
</feature>
<proteinExistence type="predicted"/>
<sequence>MSLVDLGKRLLMAARNGEDDEVRSLMTNGAPFTTDWLGTSPLHLAAQYGHYTTAEVLLRAGVSRDARTKVDKTPLHMAASEGHVNIVELLIKNGAEVNAKDMLKMTALHWAAEHGHRAVVEALVRGAADTHTLSKFDKTALDIAADRGHANLLSILQEAMANQVNTNPLERAGSMGIPVSSPQIIFSPSGMVNIAGLVSASNTKAATESASQSVQFSSSSTSVLATLAALAEASAPLTSSPNTTAAVAEEVVTTETDAVDAAIQQVSGVGGQRVITILADGVQLGNLQAALSGGSMGQPILLAMHNGQQVLAVPAGHMTTETTNEPCEEPREPLMKKQSLEQSVKKVAEMEHGGSSGAMQTSLDKELLQKQLAEANRKAQEFRQQLLEKEQEADAYRAKLEAMANVHNGKGVESVPTAIKQHEVTQTESEVAGKGSNEDRQAYEGAVDVKTDPETEGTMDTTTA</sequence>
<feature type="compositionally biased region" description="Basic and acidic residues" evidence="9">
    <location>
        <begin position="436"/>
        <end position="453"/>
    </location>
</feature>
<dbReference type="PROSITE" id="PS50297">
    <property type="entry name" value="ANK_REP_REGION"/>
    <property type="match status" value="3"/>
</dbReference>
<dbReference type="Gene3D" id="1.25.40.20">
    <property type="entry name" value="Ankyrin repeat-containing domain"/>
    <property type="match status" value="1"/>
</dbReference>
<dbReference type="OMA" id="QFIVTMQ"/>
<feature type="repeat" description="ANK" evidence="7">
    <location>
        <begin position="37"/>
        <end position="69"/>
    </location>
</feature>
<dbReference type="AlphaFoldDB" id="S4R5E6"/>
<feature type="coiled-coil region" evidence="8">
    <location>
        <begin position="358"/>
        <end position="406"/>
    </location>
</feature>
<organism evidence="10">
    <name type="scientific">Petromyzon marinus</name>
    <name type="common">Sea lamprey</name>
    <dbReference type="NCBI Taxonomy" id="7757"/>
    <lineage>
        <taxon>Eukaryota</taxon>
        <taxon>Metazoa</taxon>
        <taxon>Chordata</taxon>
        <taxon>Craniata</taxon>
        <taxon>Vertebrata</taxon>
        <taxon>Cyclostomata</taxon>
        <taxon>Hyperoartia</taxon>
        <taxon>Petromyzontiformes</taxon>
        <taxon>Petromyzontidae</taxon>
        <taxon>Petromyzon</taxon>
    </lineage>
</organism>
<keyword evidence="4 7" id="KW-0040">ANK repeat</keyword>
<keyword evidence="2" id="KW-0677">Repeat</keyword>
<dbReference type="GO" id="GO:0000976">
    <property type="term" value="F:transcription cis-regulatory region binding"/>
    <property type="evidence" value="ECO:0007669"/>
    <property type="project" value="TreeGrafter"/>
</dbReference>
<reference evidence="10" key="1">
    <citation type="submission" date="2025-08" db="UniProtKB">
        <authorList>
            <consortium name="Ensembl"/>
        </authorList>
    </citation>
    <scope>IDENTIFICATION</scope>
</reference>
<evidence type="ECO:0000256" key="3">
    <source>
        <dbReference type="ARBA" id="ARBA00023015"/>
    </source>
</evidence>
<dbReference type="GO" id="GO:0045944">
    <property type="term" value="P:positive regulation of transcription by RNA polymerase II"/>
    <property type="evidence" value="ECO:0007669"/>
    <property type="project" value="TreeGrafter"/>
</dbReference>
<feature type="repeat" description="ANK" evidence="7">
    <location>
        <begin position="103"/>
        <end position="135"/>
    </location>
</feature>
<keyword evidence="6" id="KW-0539">Nucleus</keyword>
<comment type="subcellular location">
    <subcellularLocation>
        <location evidence="1">Nucleus</location>
    </subcellularLocation>
</comment>
<keyword evidence="5" id="KW-0804">Transcription</keyword>
<name>S4R5E6_PETMA</name>
<dbReference type="PANTHER" id="PTHR24193">
    <property type="entry name" value="ANKYRIN REPEAT PROTEIN"/>
    <property type="match status" value="1"/>
</dbReference>
<evidence type="ECO:0000256" key="6">
    <source>
        <dbReference type="ARBA" id="ARBA00023242"/>
    </source>
</evidence>
<dbReference type="SUPFAM" id="SSF48403">
    <property type="entry name" value="Ankyrin repeat"/>
    <property type="match status" value="1"/>
</dbReference>
<keyword evidence="8" id="KW-0175">Coiled coil</keyword>
<evidence type="ECO:0000256" key="5">
    <source>
        <dbReference type="ARBA" id="ARBA00023163"/>
    </source>
</evidence>
<evidence type="ECO:0000256" key="1">
    <source>
        <dbReference type="ARBA" id="ARBA00004123"/>
    </source>
</evidence>
<protein>
    <submittedName>
        <fullName evidence="10">GA binding protein transcription factor subunit beta 2b</fullName>
    </submittedName>
</protein>
<dbReference type="GO" id="GO:0005634">
    <property type="term" value="C:nucleus"/>
    <property type="evidence" value="ECO:0007669"/>
    <property type="project" value="UniProtKB-SubCell"/>
</dbReference>
<reference evidence="10" key="2">
    <citation type="submission" date="2025-09" db="UniProtKB">
        <authorList>
            <consortium name="Ensembl"/>
        </authorList>
    </citation>
    <scope>IDENTIFICATION</scope>
</reference>
<dbReference type="FunFam" id="1.25.40.20:FF:000025">
    <property type="entry name" value="GA-binding protein subunit beta-1 isoform X1"/>
    <property type="match status" value="1"/>
</dbReference>
<keyword evidence="3" id="KW-0805">Transcription regulation</keyword>
<dbReference type="InterPro" id="IPR002110">
    <property type="entry name" value="Ankyrin_rpt"/>
</dbReference>
<dbReference type="STRING" id="7757.ENSPMAP00000000426"/>
<evidence type="ECO:0000256" key="7">
    <source>
        <dbReference type="PROSITE-ProRule" id="PRU00023"/>
    </source>
</evidence>
<evidence type="ECO:0000256" key="2">
    <source>
        <dbReference type="ARBA" id="ARBA00022737"/>
    </source>
</evidence>
<dbReference type="PRINTS" id="PR01415">
    <property type="entry name" value="ANKYRIN"/>
</dbReference>
<dbReference type="SMART" id="SM00248">
    <property type="entry name" value="ANK"/>
    <property type="match status" value="4"/>
</dbReference>
<dbReference type="PROSITE" id="PS50088">
    <property type="entry name" value="ANK_REPEAT"/>
    <property type="match status" value="3"/>
</dbReference>
<evidence type="ECO:0000256" key="8">
    <source>
        <dbReference type="SAM" id="Coils"/>
    </source>
</evidence>